<dbReference type="GO" id="GO:0046872">
    <property type="term" value="F:metal ion binding"/>
    <property type="evidence" value="ECO:0007669"/>
    <property type="project" value="UniProtKB-KW"/>
</dbReference>
<dbReference type="PANTHER" id="PTHR46502:SF2">
    <property type="entry name" value="16 KDA PHLOEM PROTEIN 2"/>
    <property type="match status" value="1"/>
</dbReference>
<keyword evidence="1" id="KW-0479">Metal-binding</keyword>
<dbReference type="Pfam" id="PF00168">
    <property type="entry name" value="C2"/>
    <property type="match status" value="1"/>
</dbReference>
<dbReference type="PROSITE" id="PS50004">
    <property type="entry name" value="C2"/>
    <property type="match status" value="1"/>
</dbReference>
<evidence type="ECO:0000256" key="1">
    <source>
        <dbReference type="ARBA" id="ARBA00022723"/>
    </source>
</evidence>
<name>A0A9P3LVC1_9FUNG</name>
<evidence type="ECO:0000313" key="5">
    <source>
        <dbReference type="EMBL" id="GJJ72011.1"/>
    </source>
</evidence>
<keyword evidence="6" id="KW-1185">Reference proteome</keyword>
<feature type="domain" description="C2" evidence="4">
    <location>
        <begin position="1"/>
        <end position="111"/>
    </location>
</feature>
<dbReference type="Proteomes" id="UP000827284">
    <property type="component" value="Unassembled WGS sequence"/>
</dbReference>
<reference evidence="5" key="1">
    <citation type="submission" date="2021-11" db="EMBL/GenBank/DDBJ databases">
        <authorList>
            <person name="Herlambang A."/>
            <person name="Guo Y."/>
            <person name="Takashima Y."/>
            <person name="Nishizawa T."/>
        </authorList>
    </citation>
    <scope>NUCLEOTIDE SEQUENCE</scope>
    <source>
        <strain evidence="5">E1425</strain>
    </source>
</reference>
<gene>
    <name evidence="5" type="ORF">EMPS_04368</name>
</gene>
<dbReference type="InterPro" id="IPR000008">
    <property type="entry name" value="C2_dom"/>
</dbReference>
<dbReference type="SUPFAM" id="SSF49562">
    <property type="entry name" value="C2 domain (Calcium/lipid-binding domain, CaLB)"/>
    <property type="match status" value="1"/>
</dbReference>
<feature type="region of interest" description="Disordered" evidence="3">
    <location>
        <begin position="196"/>
        <end position="218"/>
    </location>
</feature>
<dbReference type="InterPro" id="IPR035892">
    <property type="entry name" value="C2_domain_sf"/>
</dbReference>
<keyword evidence="2" id="KW-0106">Calcium</keyword>
<reference evidence="5" key="2">
    <citation type="journal article" date="2022" name="Microbiol. Resour. Announc.">
        <title>Whole-Genome Sequence of Entomortierella parvispora E1425, a Mucoromycotan Fungus Associated with Burkholderiaceae-Related Endosymbiotic Bacteria.</title>
        <authorList>
            <person name="Herlambang A."/>
            <person name="Guo Y."/>
            <person name="Takashima Y."/>
            <person name="Narisawa K."/>
            <person name="Ohta H."/>
            <person name="Nishizawa T."/>
        </authorList>
    </citation>
    <scope>NUCLEOTIDE SEQUENCE</scope>
    <source>
        <strain evidence="5">E1425</strain>
    </source>
</reference>
<comment type="caution">
    <text evidence="5">The sequence shown here is derived from an EMBL/GenBank/DDBJ whole genome shotgun (WGS) entry which is preliminary data.</text>
</comment>
<evidence type="ECO:0000256" key="2">
    <source>
        <dbReference type="ARBA" id="ARBA00022837"/>
    </source>
</evidence>
<feature type="compositionally biased region" description="Basic and acidic residues" evidence="3">
    <location>
        <begin position="197"/>
        <end position="218"/>
    </location>
</feature>
<dbReference type="Gene3D" id="2.60.40.150">
    <property type="entry name" value="C2 domain"/>
    <property type="match status" value="1"/>
</dbReference>
<evidence type="ECO:0000259" key="4">
    <source>
        <dbReference type="PROSITE" id="PS50004"/>
    </source>
</evidence>
<evidence type="ECO:0000313" key="6">
    <source>
        <dbReference type="Proteomes" id="UP000827284"/>
    </source>
</evidence>
<proteinExistence type="predicted"/>
<protein>
    <recommendedName>
        <fullName evidence="4">C2 domain-containing protein</fullName>
    </recommendedName>
</protein>
<dbReference type="EMBL" id="BQFW01000006">
    <property type="protein sequence ID" value="GJJ72011.1"/>
    <property type="molecule type" value="Genomic_DNA"/>
</dbReference>
<dbReference type="AlphaFoldDB" id="A0A9P3LVC1"/>
<evidence type="ECO:0000256" key="3">
    <source>
        <dbReference type="SAM" id="MobiDB-lite"/>
    </source>
</evidence>
<dbReference type="PANTHER" id="PTHR46502">
    <property type="entry name" value="C2 DOMAIN-CONTAINING"/>
    <property type="match status" value="1"/>
</dbReference>
<accession>A0A9P3LVC1</accession>
<organism evidence="5 6">
    <name type="scientific">Entomortierella parvispora</name>
    <dbReference type="NCBI Taxonomy" id="205924"/>
    <lineage>
        <taxon>Eukaryota</taxon>
        <taxon>Fungi</taxon>
        <taxon>Fungi incertae sedis</taxon>
        <taxon>Mucoromycota</taxon>
        <taxon>Mortierellomycotina</taxon>
        <taxon>Mortierellomycetes</taxon>
        <taxon>Mortierellales</taxon>
        <taxon>Mortierellaceae</taxon>
        <taxon>Entomortierella</taxon>
    </lineage>
</organism>
<sequence>MFHRHHDGSLEVTIHSAHGLDDVERFGKNDAYTRISLDFKHDKSFEKTFVHKNGGENPVWNQTLTLKDLKPEYHDLYLEILDDETTVDAPIAFAAIPLNQVFESPNNTFSGKFDVYTPSGKTKGEINLTIRALQPDESAQGQVSYDGSDRKGISRIDEAHQKRVKSLKNKETAADVGGVALAGLAALGAGYLLTKQDSSEKDKKEAEEKLRNEAREFA</sequence>
<dbReference type="OrthoDB" id="270970at2759"/>
<dbReference type="SMART" id="SM00239">
    <property type="entry name" value="C2"/>
    <property type="match status" value="1"/>
</dbReference>